<reference evidence="3" key="2">
    <citation type="submission" date="2024-10" db="UniProtKB">
        <authorList>
            <consortium name="EnsemblProtists"/>
        </authorList>
    </citation>
    <scope>IDENTIFICATION</scope>
</reference>
<dbReference type="SUPFAM" id="SSF57850">
    <property type="entry name" value="RING/U-box"/>
    <property type="match status" value="1"/>
</dbReference>
<organism evidence="3 4">
    <name type="scientific">Emiliania huxleyi (strain CCMP1516)</name>
    <dbReference type="NCBI Taxonomy" id="280463"/>
    <lineage>
        <taxon>Eukaryota</taxon>
        <taxon>Haptista</taxon>
        <taxon>Haptophyta</taxon>
        <taxon>Prymnesiophyceae</taxon>
        <taxon>Isochrysidales</taxon>
        <taxon>Noelaerhabdaceae</taxon>
        <taxon>Emiliania</taxon>
    </lineage>
</organism>
<dbReference type="Pfam" id="PF04564">
    <property type="entry name" value="U-box"/>
    <property type="match status" value="1"/>
</dbReference>
<dbReference type="RefSeq" id="XP_005789078.1">
    <property type="nucleotide sequence ID" value="XM_005789021.1"/>
</dbReference>
<dbReference type="GO" id="GO:0016567">
    <property type="term" value="P:protein ubiquitination"/>
    <property type="evidence" value="ECO:0007669"/>
    <property type="project" value="InterPro"/>
</dbReference>
<evidence type="ECO:0000256" key="1">
    <source>
        <dbReference type="SAM" id="MobiDB-lite"/>
    </source>
</evidence>
<dbReference type="PANTHER" id="PTHR46573:SF1">
    <property type="entry name" value="WD REPEAT, SAM AND U-BOX DOMAIN-CONTAINING PROTEIN 1"/>
    <property type="match status" value="1"/>
</dbReference>
<dbReference type="Proteomes" id="UP000013827">
    <property type="component" value="Unassembled WGS sequence"/>
</dbReference>
<dbReference type="PaxDb" id="2903-EOD36649"/>
<dbReference type="AlphaFoldDB" id="A0A0D3KLL4"/>
<keyword evidence="4" id="KW-1185">Reference proteome</keyword>
<dbReference type="KEGG" id="ehx:EMIHUDRAFT_226168"/>
<feature type="domain" description="U-box" evidence="2">
    <location>
        <begin position="74"/>
        <end position="141"/>
    </location>
</feature>
<protein>
    <recommendedName>
        <fullName evidence="2">U-box domain-containing protein</fullName>
    </recommendedName>
</protein>
<evidence type="ECO:0000313" key="3">
    <source>
        <dbReference type="EnsemblProtists" id="EOD36649"/>
    </source>
</evidence>
<evidence type="ECO:0000259" key="2">
    <source>
        <dbReference type="SMART" id="SM00504"/>
    </source>
</evidence>
<feature type="region of interest" description="Disordered" evidence="1">
    <location>
        <begin position="33"/>
        <end position="65"/>
    </location>
</feature>
<name>A0A0D3KLL4_EMIH1</name>
<dbReference type="SMART" id="SM00504">
    <property type="entry name" value="Ubox"/>
    <property type="match status" value="1"/>
</dbReference>
<dbReference type="GeneID" id="17281919"/>
<dbReference type="InterPro" id="IPR052085">
    <property type="entry name" value="WD-SAM-U-box"/>
</dbReference>
<dbReference type="HOGENOM" id="CLU_1386463_0_0_1"/>
<evidence type="ECO:0000313" key="4">
    <source>
        <dbReference type="Proteomes" id="UP000013827"/>
    </source>
</evidence>
<sequence>MGTLPVYAYSLADALSAINYHPPNEAARLFKERFPPSPTHPRAFGRASVDARRPPLAGETPPRQQAAIEDAAAEFVCPITLELPIEPVTAEDGAIYERDAIEKYFLMRTSQGLALRSPLTNKPMGQGLLPAIQVRNAVERLVRSGAVGGEKAERWLGRLKEEAVREQETHKAKAGDVRAMLTLFSHFKATASSIGVC</sequence>
<proteinExistence type="predicted"/>
<dbReference type="EnsemblProtists" id="EOD36649">
    <property type="protein sequence ID" value="EOD36649"/>
    <property type="gene ID" value="EMIHUDRAFT_226168"/>
</dbReference>
<dbReference type="PANTHER" id="PTHR46573">
    <property type="entry name" value="WD REPEAT, SAM AND U-BOX DOMAIN-CONTAINING PROTEIN 1"/>
    <property type="match status" value="1"/>
</dbReference>
<dbReference type="InterPro" id="IPR013083">
    <property type="entry name" value="Znf_RING/FYVE/PHD"/>
</dbReference>
<accession>A0A0D3KLL4</accession>
<dbReference type="GO" id="GO:0004842">
    <property type="term" value="F:ubiquitin-protein transferase activity"/>
    <property type="evidence" value="ECO:0007669"/>
    <property type="project" value="InterPro"/>
</dbReference>
<reference evidence="4" key="1">
    <citation type="journal article" date="2013" name="Nature">
        <title>Pan genome of the phytoplankton Emiliania underpins its global distribution.</title>
        <authorList>
            <person name="Read B.A."/>
            <person name="Kegel J."/>
            <person name="Klute M.J."/>
            <person name="Kuo A."/>
            <person name="Lefebvre S.C."/>
            <person name="Maumus F."/>
            <person name="Mayer C."/>
            <person name="Miller J."/>
            <person name="Monier A."/>
            <person name="Salamov A."/>
            <person name="Young J."/>
            <person name="Aguilar M."/>
            <person name="Claverie J.M."/>
            <person name="Frickenhaus S."/>
            <person name="Gonzalez K."/>
            <person name="Herman E.K."/>
            <person name="Lin Y.C."/>
            <person name="Napier J."/>
            <person name="Ogata H."/>
            <person name="Sarno A.F."/>
            <person name="Shmutz J."/>
            <person name="Schroeder D."/>
            <person name="de Vargas C."/>
            <person name="Verret F."/>
            <person name="von Dassow P."/>
            <person name="Valentin K."/>
            <person name="Van de Peer Y."/>
            <person name="Wheeler G."/>
            <person name="Dacks J.B."/>
            <person name="Delwiche C.F."/>
            <person name="Dyhrman S.T."/>
            <person name="Glockner G."/>
            <person name="John U."/>
            <person name="Richards T."/>
            <person name="Worden A.Z."/>
            <person name="Zhang X."/>
            <person name="Grigoriev I.V."/>
            <person name="Allen A.E."/>
            <person name="Bidle K."/>
            <person name="Borodovsky M."/>
            <person name="Bowler C."/>
            <person name="Brownlee C."/>
            <person name="Cock J.M."/>
            <person name="Elias M."/>
            <person name="Gladyshev V.N."/>
            <person name="Groth M."/>
            <person name="Guda C."/>
            <person name="Hadaegh A."/>
            <person name="Iglesias-Rodriguez M.D."/>
            <person name="Jenkins J."/>
            <person name="Jones B.M."/>
            <person name="Lawson T."/>
            <person name="Leese F."/>
            <person name="Lindquist E."/>
            <person name="Lobanov A."/>
            <person name="Lomsadze A."/>
            <person name="Malik S.B."/>
            <person name="Marsh M.E."/>
            <person name="Mackinder L."/>
            <person name="Mock T."/>
            <person name="Mueller-Roeber B."/>
            <person name="Pagarete A."/>
            <person name="Parker M."/>
            <person name="Probert I."/>
            <person name="Quesneville H."/>
            <person name="Raines C."/>
            <person name="Rensing S.A."/>
            <person name="Riano-Pachon D.M."/>
            <person name="Richier S."/>
            <person name="Rokitta S."/>
            <person name="Shiraiwa Y."/>
            <person name="Soanes D.M."/>
            <person name="van der Giezen M."/>
            <person name="Wahlund T.M."/>
            <person name="Williams B."/>
            <person name="Wilson W."/>
            <person name="Wolfe G."/>
            <person name="Wurch L.L."/>
        </authorList>
    </citation>
    <scope>NUCLEOTIDE SEQUENCE</scope>
</reference>
<dbReference type="InterPro" id="IPR003613">
    <property type="entry name" value="Ubox_domain"/>
</dbReference>
<dbReference type="Gene3D" id="3.30.40.10">
    <property type="entry name" value="Zinc/RING finger domain, C3HC4 (zinc finger)"/>
    <property type="match status" value="1"/>
</dbReference>